<proteinExistence type="predicted"/>
<dbReference type="RefSeq" id="WP_338237784.1">
    <property type="nucleotide sequence ID" value="NZ_BQKE01000002.1"/>
</dbReference>
<dbReference type="AlphaFoldDB" id="A0AAN4W1C2"/>
<evidence type="ECO:0000313" key="2">
    <source>
        <dbReference type="Proteomes" id="UP001310022"/>
    </source>
</evidence>
<dbReference type="Proteomes" id="UP001310022">
    <property type="component" value="Unassembled WGS sequence"/>
</dbReference>
<gene>
    <name evidence="1" type="ORF">PEDI_30590</name>
</gene>
<comment type="caution">
    <text evidence="1">The sequence shown here is derived from an EMBL/GenBank/DDBJ whole genome shotgun (WGS) entry which is preliminary data.</text>
</comment>
<organism evidence="1 2">
    <name type="scientific">Persicobacter diffluens</name>
    <dbReference type="NCBI Taxonomy" id="981"/>
    <lineage>
        <taxon>Bacteria</taxon>
        <taxon>Pseudomonadati</taxon>
        <taxon>Bacteroidota</taxon>
        <taxon>Cytophagia</taxon>
        <taxon>Cytophagales</taxon>
        <taxon>Persicobacteraceae</taxon>
        <taxon>Persicobacter</taxon>
    </lineage>
</organism>
<evidence type="ECO:0000313" key="1">
    <source>
        <dbReference type="EMBL" id="GJM62507.1"/>
    </source>
</evidence>
<accession>A0AAN4W1C2</accession>
<keyword evidence="2" id="KW-1185">Reference proteome</keyword>
<dbReference type="EMBL" id="BQKE01000002">
    <property type="protein sequence ID" value="GJM62507.1"/>
    <property type="molecule type" value="Genomic_DNA"/>
</dbReference>
<reference evidence="1 2" key="1">
    <citation type="submission" date="2021-12" db="EMBL/GenBank/DDBJ databases">
        <title>Genome sequencing of bacteria with rrn-lacking chromosome and rrn-plasmid.</title>
        <authorList>
            <person name="Anda M."/>
            <person name="Iwasaki W."/>
        </authorList>
    </citation>
    <scope>NUCLEOTIDE SEQUENCE [LARGE SCALE GENOMIC DNA]</scope>
    <source>
        <strain evidence="1 2">NBRC 15940</strain>
    </source>
</reference>
<protein>
    <submittedName>
        <fullName evidence="1">Uncharacterized protein</fullName>
    </submittedName>
</protein>
<sequence>MNLKYFFLIGLNLFFYSKGKSQKQEIETVWRQVAPGMAGSNRAIFTDAVDANKI</sequence>
<name>A0AAN4W1C2_9BACT</name>